<evidence type="ECO:0000313" key="2">
    <source>
        <dbReference type="Proteomes" id="UP000320239"/>
    </source>
</evidence>
<dbReference type="AlphaFoldDB" id="A0A561WBV9"/>
<dbReference type="Proteomes" id="UP000320239">
    <property type="component" value="Unassembled WGS sequence"/>
</dbReference>
<keyword evidence="2" id="KW-1185">Reference proteome</keyword>
<evidence type="ECO:0000313" key="1">
    <source>
        <dbReference type="EMBL" id="TWG21360.1"/>
    </source>
</evidence>
<comment type="caution">
    <text evidence="1">The sequence shown here is derived from an EMBL/GenBank/DDBJ whole genome shotgun (WGS) entry which is preliminary data.</text>
</comment>
<sequence>MSRTLDEVLCALPEHGTVSGPPYRKVDGLVDDAGIPEAIRGVPGGG</sequence>
<reference evidence="1 2" key="1">
    <citation type="submission" date="2019-06" db="EMBL/GenBank/DDBJ databases">
        <title>Sequencing the genomes of 1000 actinobacteria strains.</title>
        <authorList>
            <person name="Klenk H.-P."/>
        </authorList>
    </citation>
    <scope>NUCLEOTIDE SEQUENCE [LARGE SCALE GENOMIC DNA]</scope>
    <source>
        <strain evidence="1 2">DSM 43866</strain>
    </source>
</reference>
<accession>A0A561WBV9</accession>
<protein>
    <submittedName>
        <fullName evidence="1">Uncharacterized protein</fullName>
    </submittedName>
</protein>
<organism evidence="1 2">
    <name type="scientific">Actinoplanes teichomyceticus</name>
    <dbReference type="NCBI Taxonomy" id="1867"/>
    <lineage>
        <taxon>Bacteria</taxon>
        <taxon>Bacillati</taxon>
        <taxon>Actinomycetota</taxon>
        <taxon>Actinomycetes</taxon>
        <taxon>Micromonosporales</taxon>
        <taxon>Micromonosporaceae</taxon>
        <taxon>Actinoplanes</taxon>
    </lineage>
</organism>
<gene>
    <name evidence="1" type="ORF">FHX34_103898</name>
</gene>
<name>A0A561WBV9_ACTTI</name>
<dbReference type="EMBL" id="VIWY01000003">
    <property type="protein sequence ID" value="TWG21360.1"/>
    <property type="molecule type" value="Genomic_DNA"/>
</dbReference>
<proteinExistence type="predicted"/>